<keyword evidence="14" id="KW-1185">Reference proteome</keyword>
<feature type="domain" description="RdRp catalytic" evidence="12">
    <location>
        <begin position="920"/>
        <end position="1114"/>
    </location>
</feature>
<evidence type="ECO:0000256" key="10">
    <source>
        <dbReference type="ARBA" id="ARBA00093636"/>
    </source>
</evidence>
<dbReference type="PANTHER" id="PTHR12029">
    <property type="entry name" value="RNA METHYLTRANSFERASE"/>
    <property type="match status" value="1"/>
</dbReference>
<dbReference type="InterPro" id="IPR044748">
    <property type="entry name" value="Trm3/TARBP1_C"/>
</dbReference>
<protein>
    <recommendedName>
        <fullName evidence="10">tRNA (guanosine(18)-2'-O)-methyltransferase TARBP1</fullName>
        <ecNumber evidence="9">2.1.1.34</ecNumber>
    </recommendedName>
    <alternativeName>
        <fullName evidence="11">TAR RNA-binding protein 1</fullName>
    </alternativeName>
</protein>
<evidence type="ECO:0000256" key="6">
    <source>
        <dbReference type="ARBA" id="ARBA00022990"/>
    </source>
</evidence>
<evidence type="ECO:0000256" key="11">
    <source>
        <dbReference type="ARBA" id="ARBA00093656"/>
    </source>
</evidence>
<evidence type="ECO:0000313" key="14">
    <source>
        <dbReference type="Proteomes" id="UP001154078"/>
    </source>
</evidence>
<proteinExistence type="inferred from homology"/>
<evidence type="ECO:0000259" key="12">
    <source>
        <dbReference type="PROSITE" id="PS50525"/>
    </source>
</evidence>
<dbReference type="InterPro" id="IPR029028">
    <property type="entry name" value="Alpha/beta_knot_MTases"/>
</dbReference>
<dbReference type="SUPFAM" id="SSF75217">
    <property type="entry name" value="alpha/beta knot"/>
    <property type="match status" value="1"/>
</dbReference>
<dbReference type="PROSITE" id="PS50525">
    <property type="entry name" value="RDRP_SSRNA_NEG_SEG"/>
    <property type="match status" value="1"/>
</dbReference>
<dbReference type="GO" id="GO:0003968">
    <property type="term" value="F:RNA-directed RNA polymerase activity"/>
    <property type="evidence" value="ECO:0007669"/>
    <property type="project" value="InterPro"/>
</dbReference>
<keyword evidence="3" id="KW-0808">Transferase</keyword>
<dbReference type="Proteomes" id="UP001154078">
    <property type="component" value="Chromosome 3"/>
</dbReference>
<dbReference type="GO" id="GO:0003723">
    <property type="term" value="F:RNA binding"/>
    <property type="evidence" value="ECO:0007669"/>
    <property type="project" value="UniProtKB-KW"/>
</dbReference>
<keyword evidence="6" id="KW-0007">Acetylation</keyword>
<dbReference type="FunFam" id="3.40.1280.10:FF:000010">
    <property type="entry name" value="probable methyltransferase TARBP1"/>
    <property type="match status" value="1"/>
</dbReference>
<evidence type="ECO:0000256" key="9">
    <source>
        <dbReference type="ARBA" id="ARBA00093594"/>
    </source>
</evidence>
<evidence type="ECO:0000256" key="7">
    <source>
        <dbReference type="ARBA" id="ARBA00093266"/>
    </source>
</evidence>
<keyword evidence="4" id="KW-0949">S-adenosyl-L-methionine</keyword>
<dbReference type="GO" id="GO:0039694">
    <property type="term" value="P:viral RNA genome replication"/>
    <property type="evidence" value="ECO:0007669"/>
    <property type="project" value="InterPro"/>
</dbReference>
<evidence type="ECO:0000313" key="13">
    <source>
        <dbReference type="EMBL" id="CAH0552971.1"/>
    </source>
</evidence>
<dbReference type="PANTHER" id="PTHR12029:SF11">
    <property type="entry name" value="METHYLTRANSFERASE TARBP1-RELATED"/>
    <property type="match status" value="1"/>
</dbReference>
<evidence type="ECO:0000256" key="3">
    <source>
        <dbReference type="ARBA" id="ARBA00022679"/>
    </source>
</evidence>
<reference evidence="13" key="1">
    <citation type="submission" date="2021-12" db="EMBL/GenBank/DDBJ databases">
        <authorList>
            <person name="King R."/>
        </authorList>
    </citation>
    <scope>NUCLEOTIDE SEQUENCE</scope>
</reference>
<dbReference type="CDD" id="cd18091">
    <property type="entry name" value="SpoU-like_TRM3-like"/>
    <property type="match status" value="1"/>
</dbReference>
<dbReference type="OrthoDB" id="241340at2759"/>
<dbReference type="GO" id="GO:0141100">
    <property type="term" value="F:tRNA (guanine(18)-2'-O)-methyltransferase activity"/>
    <property type="evidence" value="ECO:0007669"/>
    <property type="project" value="UniProtKB-EC"/>
</dbReference>
<organism evidence="13 14">
    <name type="scientific">Brassicogethes aeneus</name>
    <name type="common">Rape pollen beetle</name>
    <name type="synonym">Meligethes aeneus</name>
    <dbReference type="NCBI Taxonomy" id="1431903"/>
    <lineage>
        <taxon>Eukaryota</taxon>
        <taxon>Metazoa</taxon>
        <taxon>Ecdysozoa</taxon>
        <taxon>Arthropoda</taxon>
        <taxon>Hexapoda</taxon>
        <taxon>Insecta</taxon>
        <taxon>Pterygota</taxon>
        <taxon>Neoptera</taxon>
        <taxon>Endopterygota</taxon>
        <taxon>Coleoptera</taxon>
        <taxon>Polyphaga</taxon>
        <taxon>Cucujiformia</taxon>
        <taxon>Nitidulidae</taxon>
        <taxon>Meligethinae</taxon>
        <taxon>Brassicogethes</taxon>
    </lineage>
</organism>
<sequence>MLSIKEIELVTQTALNKEELDKQILKCKNPLKLRTLLYIKHERINEEFDSKLDLNFKEICKNDNENIETICELLRVSLVITKNAEKQSEHILIYCLTRIREQSNNSKIVLRMLKIIHEILKYYKVNSNIACNMYEELNMILLILFNCNFEDVTIFINSYIISNYLCLMPSALLIKFINDIFILCMTKQNLSILCNLYNYIHPKNNSSLFNNSEFWEYLSNCIKSDKTYLAKQAIYLLTKSIHIIYLDSPGTIDNTYVQILHSENPLKTWNVYFSLLDISKEKQLHLIQPSLKLLNQIKYMHIIWQKSLYCILVNHSQISVIYTTALEILINATPSNLEIVFNLVLPAINKNELTSKTLVVFFELSNLVRKMDEKQLVDFLKASLMVPWNPTSLWCICYYIFKSDFIEKVPISFYDQIIGLIQKLPNIYIRDGCTNVLHNSIINLKKILTFKEFLKVCQIFLSIDKYPMLTNFVVKQYRKEYLEDIKNVIDFQNKFVDNTFILCLNIIQILKLNICVQYFTNNIDNYGSLLLLQIFNKFPEIFPEKLDKFTKHFPLQDTTIDVNILLRVLKYVDDKNLQEKLSNILMLDPQDLDSKINCDNIYLSFKLLHRENPKYVEILKYWEKIILNGSLKINSKICICFIDKYLSSDYDKNKNIKVIKKILEIIFDSQTDDVIVNTFSKLKYLINIAGNDIENLLELYYSQIKKLKINGGFKDAIKNYIEVIFGLVGKNQNIEFILEKSKLLLELAKTFEVIYYYIALCIHNEVSKHYNENVSNLCIPLLIDIVLQDALIHKEKKVEYAVCQEILNNFKNYRDSPYTVQLKGRTLAIETLYKISKRGNSDTIAKNLLAKYKQFFNKRYFPDSQIYIQKLRICQLLLIFSPQLENEQTALRNFILRSFCEEIHQPCIRQLMQWLLILITKNDVYEQILTIKKTIDGSTKTQPSTIAAFIPVLMHLAVTNQDFYLDVIQILLPYCMGAHFKLRVYSQIAFKILYDKSLKKEFTEVVSKYEFLITSVKQIILASGKAFYDTLGTDLYFFTTLDTQAHFSIKSIFYDIPRHNSVTPVEWENILYSEGFLNIITGLNLFDESFETENTVKEYIEYMEGNNNIQKKITPWKDALQEINNTDSDLILISSLIDKLPNLGGLSRTCEVFGVKNVVLNDVKILNDKEFKSLSMSSENWINTLEVKVDALKDFILEVKSQGYTIIGAEQTAESVMLDKYRFPKKSAILLGNEKEGVPANLIPLLDVCVEIPQQGMVRSLNVHVAGAVFIWEYTKQHFV</sequence>
<evidence type="ECO:0000256" key="8">
    <source>
        <dbReference type="ARBA" id="ARBA00093361"/>
    </source>
</evidence>
<dbReference type="Pfam" id="PF00588">
    <property type="entry name" value="SpoU_methylase"/>
    <property type="match status" value="1"/>
</dbReference>
<comment type="similarity">
    <text evidence="1">Belongs to the class IV-like SAM-binding methyltransferase superfamily. RNA methyltransferase TrmH family.</text>
</comment>
<gene>
    <name evidence="13" type="ORF">MELIAE_LOCUS5088</name>
</gene>
<evidence type="ECO:0000256" key="1">
    <source>
        <dbReference type="ARBA" id="ARBA00007228"/>
    </source>
</evidence>
<dbReference type="InterPro" id="IPR029026">
    <property type="entry name" value="tRNA_m1G_MTases_N"/>
</dbReference>
<dbReference type="EMBL" id="OV121134">
    <property type="protein sequence ID" value="CAH0552971.1"/>
    <property type="molecule type" value="Genomic_DNA"/>
</dbReference>
<dbReference type="InterPro" id="IPR007099">
    <property type="entry name" value="RNA-dir_pol_NSvirus"/>
</dbReference>
<name>A0A9P0FGD4_BRAAE</name>
<dbReference type="InterPro" id="IPR045330">
    <property type="entry name" value="TRM3/TARBP1"/>
</dbReference>
<dbReference type="EC" id="2.1.1.34" evidence="9"/>
<dbReference type="GO" id="GO:0030488">
    <property type="term" value="P:tRNA methylation"/>
    <property type="evidence" value="ECO:0007669"/>
    <property type="project" value="InterPro"/>
</dbReference>
<dbReference type="Gene3D" id="3.40.1280.10">
    <property type="match status" value="1"/>
</dbReference>
<evidence type="ECO:0000256" key="4">
    <source>
        <dbReference type="ARBA" id="ARBA00022691"/>
    </source>
</evidence>
<accession>A0A9P0FGD4</accession>
<keyword evidence="2" id="KW-0489">Methyltransferase</keyword>
<evidence type="ECO:0000256" key="2">
    <source>
        <dbReference type="ARBA" id="ARBA00022603"/>
    </source>
</evidence>
<evidence type="ECO:0000256" key="5">
    <source>
        <dbReference type="ARBA" id="ARBA00022884"/>
    </source>
</evidence>
<dbReference type="InterPro" id="IPR001537">
    <property type="entry name" value="SpoU_MeTrfase"/>
</dbReference>
<comment type="function">
    <text evidence="8">S-adenosyl-L-methionine-dependent 2'-O-ribose methyltransferase that catalyzes the formation of 2'-O-methylguanosine at position 18 (Gm18) in a subset of tRNA. Selectively mediates Gm18 methylation of tRNAGln-TTG/CTG and tRNASer-TGA/GCT. Gm18 modification can enhance the stability of modified tRNAs.</text>
</comment>
<comment type="catalytic activity">
    <reaction evidence="7">
        <text>guanosine(18) in tRNA + S-adenosyl-L-methionine = 2'-O-methylguanosine(18) in tRNA + S-adenosyl-L-homocysteine + H(+)</text>
        <dbReference type="Rhea" id="RHEA:20077"/>
        <dbReference type="Rhea" id="RHEA-COMP:10190"/>
        <dbReference type="Rhea" id="RHEA-COMP:10192"/>
        <dbReference type="ChEBI" id="CHEBI:15378"/>
        <dbReference type="ChEBI" id="CHEBI:57856"/>
        <dbReference type="ChEBI" id="CHEBI:59789"/>
        <dbReference type="ChEBI" id="CHEBI:74269"/>
        <dbReference type="ChEBI" id="CHEBI:74445"/>
        <dbReference type="EC" id="2.1.1.34"/>
    </reaction>
    <physiologicalReaction direction="left-to-right" evidence="7">
        <dbReference type="Rhea" id="RHEA:20078"/>
    </physiologicalReaction>
</comment>
<dbReference type="AlphaFoldDB" id="A0A9P0FGD4"/>
<keyword evidence="5" id="KW-0694">RNA-binding</keyword>